<dbReference type="EMBL" id="BMAW01039095">
    <property type="protein sequence ID" value="GFU54465.1"/>
    <property type="molecule type" value="Genomic_DNA"/>
</dbReference>
<accession>A0A8X6Q3D9</accession>
<protein>
    <submittedName>
        <fullName evidence="2">Uncharacterized protein</fullName>
    </submittedName>
</protein>
<evidence type="ECO:0000313" key="1">
    <source>
        <dbReference type="EMBL" id="GFS29604.1"/>
    </source>
</evidence>
<keyword evidence="4" id="KW-1185">Reference proteome</keyword>
<dbReference type="AlphaFoldDB" id="A0A8X6Q3D9"/>
<name>A0A8X6Q3D9_NEPPI</name>
<feature type="non-terminal residue" evidence="2">
    <location>
        <position position="62"/>
    </location>
</feature>
<comment type="caution">
    <text evidence="2">The sequence shown here is derived from an EMBL/GenBank/DDBJ whole genome shotgun (WGS) entry which is preliminary data.</text>
</comment>
<sequence>MDDCLSSLSDLNEFETLKTELFQLLQKRDMHLHKWCCSRTPAHEPQTFPLDRNSKEVTVRTL</sequence>
<gene>
    <name evidence="2" type="ORF">NPIL_122341</name>
    <name evidence="3" type="ORF">NPIL_12371</name>
    <name evidence="1" type="ORF">NPIL_160821</name>
</gene>
<dbReference type="OrthoDB" id="8194935at2759"/>
<evidence type="ECO:0000313" key="4">
    <source>
        <dbReference type="Proteomes" id="UP000887013"/>
    </source>
</evidence>
<reference evidence="2" key="1">
    <citation type="submission" date="2020-08" db="EMBL/GenBank/DDBJ databases">
        <title>Multicomponent nature underlies the extraordinary mechanical properties of spider dragline silk.</title>
        <authorList>
            <person name="Kono N."/>
            <person name="Nakamura H."/>
            <person name="Mori M."/>
            <person name="Yoshida Y."/>
            <person name="Ohtoshi R."/>
            <person name="Malay A.D."/>
            <person name="Moran D.A.P."/>
            <person name="Tomita M."/>
            <person name="Numata K."/>
            <person name="Arakawa K."/>
        </authorList>
    </citation>
    <scope>NUCLEOTIDE SEQUENCE</scope>
</reference>
<dbReference type="EMBL" id="BMAW01075747">
    <property type="protein sequence ID" value="GFT98331.1"/>
    <property type="molecule type" value="Genomic_DNA"/>
</dbReference>
<organism evidence="2 4">
    <name type="scientific">Nephila pilipes</name>
    <name type="common">Giant wood spider</name>
    <name type="synonym">Nephila maculata</name>
    <dbReference type="NCBI Taxonomy" id="299642"/>
    <lineage>
        <taxon>Eukaryota</taxon>
        <taxon>Metazoa</taxon>
        <taxon>Ecdysozoa</taxon>
        <taxon>Arthropoda</taxon>
        <taxon>Chelicerata</taxon>
        <taxon>Arachnida</taxon>
        <taxon>Araneae</taxon>
        <taxon>Araneomorphae</taxon>
        <taxon>Entelegynae</taxon>
        <taxon>Araneoidea</taxon>
        <taxon>Nephilidae</taxon>
        <taxon>Nephila</taxon>
    </lineage>
</organism>
<evidence type="ECO:0000313" key="2">
    <source>
        <dbReference type="EMBL" id="GFT98331.1"/>
    </source>
</evidence>
<dbReference type="Proteomes" id="UP000887013">
    <property type="component" value="Unassembled WGS sequence"/>
</dbReference>
<evidence type="ECO:0000313" key="3">
    <source>
        <dbReference type="EMBL" id="GFU54465.1"/>
    </source>
</evidence>
<proteinExistence type="predicted"/>
<dbReference type="EMBL" id="BMAW01087402">
    <property type="protein sequence ID" value="GFS29604.1"/>
    <property type="molecule type" value="Genomic_DNA"/>
</dbReference>